<reference evidence="1" key="1">
    <citation type="submission" date="2023-03" db="EMBL/GenBank/DDBJ databases">
        <title>Chromosome-scale reference genome and RAD-based genetic map of yellow starthistle (Centaurea solstitialis) reveal putative structural variation and QTLs associated with invader traits.</title>
        <authorList>
            <person name="Reatini B."/>
            <person name="Cang F.A."/>
            <person name="Jiang Q."/>
            <person name="Mckibben M.T.W."/>
            <person name="Barker M.S."/>
            <person name="Rieseberg L.H."/>
            <person name="Dlugosch K.M."/>
        </authorList>
    </citation>
    <scope>NUCLEOTIDE SEQUENCE</scope>
    <source>
        <strain evidence="1">CAN-66</strain>
        <tissue evidence="1">Leaf</tissue>
    </source>
</reference>
<proteinExistence type="predicted"/>
<evidence type="ECO:0008006" key="3">
    <source>
        <dbReference type="Google" id="ProtNLM"/>
    </source>
</evidence>
<accession>A0AA38SX63</accession>
<comment type="caution">
    <text evidence="1">The sequence shown here is derived from an EMBL/GenBank/DDBJ whole genome shotgun (WGS) entry which is preliminary data.</text>
</comment>
<keyword evidence="2" id="KW-1185">Reference proteome</keyword>
<evidence type="ECO:0000313" key="1">
    <source>
        <dbReference type="EMBL" id="KAJ9550440.1"/>
    </source>
</evidence>
<dbReference type="Proteomes" id="UP001172457">
    <property type="component" value="Chromosome 4"/>
</dbReference>
<gene>
    <name evidence="1" type="ORF">OSB04_014485</name>
</gene>
<organism evidence="1 2">
    <name type="scientific">Centaurea solstitialis</name>
    <name type="common">yellow star-thistle</name>
    <dbReference type="NCBI Taxonomy" id="347529"/>
    <lineage>
        <taxon>Eukaryota</taxon>
        <taxon>Viridiplantae</taxon>
        <taxon>Streptophyta</taxon>
        <taxon>Embryophyta</taxon>
        <taxon>Tracheophyta</taxon>
        <taxon>Spermatophyta</taxon>
        <taxon>Magnoliopsida</taxon>
        <taxon>eudicotyledons</taxon>
        <taxon>Gunneridae</taxon>
        <taxon>Pentapetalae</taxon>
        <taxon>asterids</taxon>
        <taxon>campanulids</taxon>
        <taxon>Asterales</taxon>
        <taxon>Asteraceae</taxon>
        <taxon>Carduoideae</taxon>
        <taxon>Cardueae</taxon>
        <taxon>Centaureinae</taxon>
        <taxon>Centaurea</taxon>
    </lineage>
</organism>
<protein>
    <recommendedName>
        <fullName evidence="3">Reverse transcriptase Ty1/copia-type domain-containing protein</fullName>
    </recommendedName>
</protein>
<evidence type="ECO:0000313" key="2">
    <source>
        <dbReference type="Proteomes" id="UP001172457"/>
    </source>
</evidence>
<sequence length="82" mass="9645">MVQKAQSDDKKAWLQTRSVRSHLIKRQAWIQTRKAFIIILIVYVDDKLVTRVLAQEFEVKDLRPMKFFLGMEVARTKEGIAI</sequence>
<name>A0AA38SX63_9ASTR</name>
<dbReference type="AlphaFoldDB" id="A0AA38SX63"/>
<dbReference type="EMBL" id="JARYMX010000004">
    <property type="protein sequence ID" value="KAJ9550440.1"/>
    <property type="molecule type" value="Genomic_DNA"/>
</dbReference>